<reference evidence="4" key="1">
    <citation type="journal article" date="2019" name="Int. J. Syst. Evol. Microbiol.">
        <title>The Global Catalogue of Microorganisms (GCM) 10K type strain sequencing project: providing services to taxonomists for standard genome sequencing and annotation.</title>
        <authorList>
            <consortium name="The Broad Institute Genomics Platform"/>
            <consortium name="The Broad Institute Genome Sequencing Center for Infectious Disease"/>
            <person name="Wu L."/>
            <person name="Ma J."/>
        </authorList>
    </citation>
    <scope>NUCLEOTIDE SEQUENCE [LARGE SCALE GENOMIC DNA]</scope>
    <source>
        <strain evidence="4">JCM 18657</strain>
    </source>
</reference>
<comment type="caution">
    <text evidence="3">The sequence shown here is derived from an EMBL/GenBank/DDBJ whole genome shotgun (WGS) entry which is preliminary data.</text>
</comment>
<dbReference type="InterPro" id="IPR012938">
    <property type="entry name" value="Glc/Sorbosone_DH"/>
</dbReference>
<feature type="domain" description="Glucose/Sorbosone dehydrogenase" evidence="2">
    <location>
        <begin position="16"/>
        <end position="185"/>
    </location>
</feature>
<dbReference type="InterPro" id="IPR011041">
    <property type="entry name" value="Quinoprot_gluc/sorb_DH_b-prop"/>
</dbReference>
<dbReference type="SUPFAM" id="SSF50952">
    <property type="entry name" value="Soluble quinoprotein glucose dehydrogenase"/>
    <property type="match status" value="1"/>
</dbReference>
<dbReference type="PANTHER" id="PTHR19328">
    <property type="entry name" value="HEDGEHOG-INTERACTING PROTEIN"/>
    <property type="match status" value="1"/>
</dbReference>
<organism evidence="3 4">
    <name type="scientific">Paenibacillus thermoaerophilus</name>
    <dbReference type="NCBI Taxonomy" id="1215385"/>
    <lineage>
        <taxon>Bacteria</taxon>
        <taxon>Bacillati</taxon>
        <taxon>Bacillota</taxon>
        <taxon>Bacilli</taxon>
        <taxon>Bacillales</taxon>
        <taxon>Paenibacillaceae</taxon>
        <taxon>Paenibacillus</taxon>
    </lineage>
</organism>
<dbReference type="RefSeq" id="WP_246068000.1">
    <property type="nucleotide sequence ID" value="NZ_JBHTGQ010000023.1"/>
</dbReference>
<dbReference type="Pfam" id="PF07995">
    <property type="entry name" value="GSDH"/>
    <property type="match status" value="1"/>
</dbReference>
<evidence type="ECO:0000313" key="4">
    <source>
        <dbReference type="Proteomes" id="UP001596528"/>
    </source>
</evidence>
<evidence type="ECO:0000259" key="2">
    <source>
        <dbReference type="Pfam" id="PF07995"/>
    </source>
</evidence>
<evidence type="ECO:0000256" key="1">
    <source>
        <dbReference type="SAM" id="MobiDB-lite"/>
    </source>
</evidence>
<name>A0ABW2V5L5_9BACL</name>
<sequence>MAYVGSHPYEGGLSHGQESLSQDKNSLAGKILRLTVDGTAPADNPIPGSLVYSYGHRNPQGLAWDARGKLYASEHGPSGNPGGHNELNAIEPGGNYGWPEIIGDARKPGMIPPVYHTGQSTLAPSGIAFDRSGGLLAAGLQGSKLIRYDVTRGTAETVLDGLGRLRDVAVIGDEAYLLTNNTDGRGNPGPEDDRLVRIRLNR</sequence>
<keyword evidence="4" id="KW-1185">Reference proteome</keyword>
<dbReference type="EMBL" id="JBHTGQ010000023">
    <property type="protein sequence ID" value="MFC7750340.1"/>
    <property type="molecule type" value="Genomic_DNA"/>
</dbReference>
<dbReference type="InterPro" id="IPR011042">
    <property type="entry name" value="6-blade_b-propeller_TolB-like"/>
</dbReference>
<dbReference type="Proteomes" id="UP001596528">
    <property type="component" value="Unassembled WGS sequence"/>
</dbReference>
<proteinExistence type="predicted"/>
<dbReference type="PANTHER" id="PTHR19328:SF13">
    <property type="entry name" value="HIPL1 PROTEIN"/>
    <property type="match status" value="1"/>
</dbReference>
<evidence type="ECO:0000313" key="3">
    <source>
        <dbReference type="EMBL" id="MFC7750340.1"/>
    </source>
</evidence>
<accession>A0ABW2V5L5</accession>
<feature type="region of interest" description="Disordered" evidence="1">
    <location>
        <begin position="1"/>
        <end position="21"/>
    </location>
</feature>
<dbReference type="Gene3D" id="2.120.10.30">
    <property type="entry name" value="TolB, C-terminal domain"/>
    <property type="match status" value="1"/>
</dbReference>
<protein>
    <submittedName>
        <fullName evidence="3">PQQ-dependent sugar dehydrogenase</fullName>
    </submittedName>
</protein>
<gene>
    <name evidence="3" type="ORF">ACFQWB_10420</name>
</gene>